<evidence type="ECO:0000256" key="1">
    <source>
        <dbReference type="ARBA" id="ARBA00022723"/>
    </source>
</evidence>
<dbReference type="GO" id="GO:0006457">
    <property type="term" value="P:protein folding"/>
    <property type="evidence" value="ECO:0007669"/>
    <property type="project" value="TreeGrafter"/>
</dbReference>
<dbReference type="GO" id="GO:0050821">
    <property type="term" value="P:protein stabilization"/>
    <property type="evidence" value="ECO:0007669"/>
    <property type="project" value="TreeGrafter"/>
</dbReference>
<dbReference type="PANTHER" id="PTHR20922:SF13">
    <property type="entry name" value="DNL-TYPE ZINC FINGER PROTEIN"/>
    <property type="match status" value="1"/>
</dbReference>
<sequence length="166" mass="18333">MVPLLLVLIAGSGSVGPRSTAPRLRVPHFVAMSSSFAALPPADDSDTSDASRRGSEAVQHFDVPLLTNFRRSMHLSFTCNVCETRSKKRINRDAYYNGIVIVRCDTCNSNHLIADHLGWVERDFGSLEDWAERQTDQQVSKYTDDDGVQATWISSVEGLPPPDLGQ</sequence>
<protein>
    <recommendedName>
        <fullName evidence="6">DNL-type domain-containing protein</fullName>
    </recommendedName>
</protein>
<keyword evidence="1" id="KW-0479">Metal-binding</keyword>
<keyword evidence="8" id="KW-1185">Reference proteome</keyword>
<dbReference type="PANTHER" id="PTHR20922">
    <property type="entry name" value="DNL-TYPE ZINC FINGER PROTEIN"/>
    <property type="match status" value="1"/>
</dbReference>
<feature type="domain" description="DNL-type" evidence="6">
    <location>
        <begin position="68"/>
        <end position="164"/>
    </location>
</feature>
<dbReference type="GO" id="GO:0008270">
    <property type="term" value="F:zinc ion binding"/>
    <property type="evidence" value="ECO:0007669"/>
    <property type="project" value="UniProtKB-KW"/>
</dbReference>
<dbReference type="AlphaFoldDB" id="A0A8J5XSX4"/>
<feature type="signal peptide" evidence="5">
    <location>
        <begin position="1"/>
        <end position="17"/>
    </location>
</feature>
<dbReference type="InterPro" id="IPR024158">
    <property type="entry name" value="Mt_import_TIM15"/>
</dbReference>
<dbReference type="Pfam" id="PF05180">
    <property type="entry name" value="zf-DNL"/>
    <property type="match status" value="1"/>
</dbReference>
<feature type="chain" id="PRO_5035296261" description="DNL-type domain-containing protein" evidence="5">
    <location>
        <begin position="18"/>
        <end position="166"/>
    </location>
</feature>
<evidence type="ECO:0000256" key="4">
    <source>
        <dbReference type="PROSITE-ProRule" id="PRU00834"/>
    </source>
</evidence>
<accession>A0A8J5XSX4</accession>
<name>A0A8J5XSX4_DIALT</name>
<evidence type="ECO:0000256" key="3">
    <source>
        <dbReference type="ARBA" id="ARBA00022833"/>
    </source>
</evidence>
<dbReference type="GO" id="GO:0030150">
    <property type="term" value="P:protein import into mitochondrial matrix"/>
    <property type="evidence" value="ECO:0007669"/>
    <property type="project" value="TreeGrafter"/>
</dbReference>
<keyword evidence="5" id="KW-0732">Signal</keyword>
<dbReference type="GO" id="GO:0005739">
    <property type="term" value="C:mitochondrion"/>
    <property type="evidence" value="ECO:0007669"/>
    <property type="project" value="TreeGrafter"/>
</dbReference>
<evidence type="ECO:0000256" key="5">
    <source>
        <dbReference type="SAM" id="SignalP"/>
    </source>
</evidence>
<dbReference type="InterPro" id="IPR007853">
    <property type="entry name" value="Znf_DNL-typ"/>
</dbReference>
<proteinExistence type="predicted"/>
<dbReference type="OrthoDB" id="512667at2759"/>
<keyword evidence="3" id="KW-0862">Zinc</keyword>
<reference evidence="7" key="1">
    <citation type="submission" date="2021-05" db="EMBL/GenBank/DDBJ databases">
        <title>The genome of the haptophyte Pavlova lutheri (Diacronema luteri, Pavlovales) - a model for lipid biosynthesis in eukaryotic algae.</title>
        <authorList>
            <person name="Hulatt C.J."/>
            <person name="Posewitz M.C."/>
        </authorList>
    </citation>
    <scope>NUCLEOTIDE SEQUENCE</scope>
    <source>
        <strain evidence="7">NIVA-4/92</strain>
    </source>
</reference>
<dbReference type="EMBL" id="JAGTXO010000012">
    <property type="protein sequence ID" value="KAG8464845.1"/>
    <property type="molecule type" value="Genomic_DNA"/>
</dbReference>
<evidence type="ECO:0000259" key="6">
    <source>
        <dbReference type="PROSITE" id="PS51501"/>
    </source>
</evidence>
<organism evidence="7 8">
    <name type="scientific">Diacronema lutheri</name>
    <name type="common">Unicellular marine alga</name>
    <name type="synonym">Monochrysis lutheri</name>
    <dbReference type="NCBI Taxonomy" id="2081491"/>
    <lineage>
        <taxon>Eukaryota</taxon>
        <taxon>Haptista</taxon>
        <taxon>Haptophyta</taxon>
        <taxon>Pavlovophyceae</taxon>
        <taxon>Pavlovales</taxon>
        <taxon>Pavlovaceae</taxon>
        <taxon>Diacronema</taxon>
    </lineage>
</organism>
<keyword evidence="2 4" id="KW-0863">Zinc-finger</keyword>
<evidence type="ECO:0000313" key="7">
    <source>
        <dbReference type="EMBL" id="KAG8464845.1"/>
    </source>
</evidence>
<evidence type="ECO:0000313" key="8">
    <source>
        <dbReference type="Proteomes" id="UP000751190"/>
    </source>
</evidence>
<dbReference type="GO" id="GO:0051087">
    <property type="term" value="F:protein-folding chaperone binding"/>
    <property type="evidence" value="ECO:0007669"/>
    <property type="project" value="TreeGrafter"/>
</dbReference>
<dbReference type="Proteomes" id="UP000751190">
    <property type="component" value="Unassembled WGS sequence"/>
</dbReference>
<dbReference type="PROSITE" id="PS51501">
    <property type="entry name" value="ZF_DNL"/>
    <property type="match status" value="1"/>
</dbReference>
<comment type="caution">
    <text evidence="7">The sequence shown here is derived from an EMBL/GenBank/DDBJ whole genome shotgun (WGS) entry which is preliminary data.</text>
</comment>
<evidence type="ECO:0000256" key="2">
    <source>
        <dbReference type="ARBA" id="ARBA00022771"/>
    </source>
</evidence>
<gene>
    <name evidence="7" type="ORF">KFE25_010213</name>
</gene>